<dbReference type="Proteomes" id="UP000622707">
    <property type="component" value="Unassembled WGS sequence"/>
</dbReference>
<organism evidence="10 11">
    <name type="scientific">Ramlibacter alkalitolerans</name>
    <dbReference type="NCBI Taxonomy" id="2039631"/>
    <lineage>
        <taxon>Bacteria</taxon>
        <taxon>Pseudomonadati</taxon>
        <taxon>Pseudomonadota</taxon>
        <taxon>Betaproteobacteria</taxon>
        <taxon>Burkholderiales</taxon>
        <taxon>Comamonadaceae</taxon>
        <taxon>Ramlibacter</taxon>
    </lineage>
</organism>
<evidence type="ECO:0000256" key="1">
    <source>
        <dbReference type="ARBA" id="ARBA00001275"/>
    </source>
</evidence>
<evidence type="ECO:0000256" key="8">
    <source>
        <dbReference type="ARBA" id="ARBA00023277"/>
    </source>
</evidence>
<evidence type="ECO:0000256" key="5">
    <source>
        <dbReference type="ARBA" id="ARBA00022676"/>
    </source>
</evidence>
<comment type="catalytic activity">
    <reaction evidence="1">
        <text>[(1-&gt;4)-alpha-D-glucosyl](n) + phosphate = [(1-&gt;4)-alpha-D-glucosyl](n-1) + alpha-D-glucose 1-phosphate</text>
        <dbReference type="Rhea" id="RHEA:41732"/>
        <dbReference type="Rhea" id="RHEA-COMP:9584"/>
        <dbReference type="Rhea" id="RHEA-COMP:9586"/>
        <dbReference type="ChEBI" id="CHEBI:15444"/>
        <dbReference type="ChEBI" id="CHEBI:43474"/>
        <dbReference type="ChEBI" id="CHEBI:58601"/>
        <dbReference type="EC" id="2.4.1.1"/>
    </reaction>
</comment>
<gene>
    <name evidence="10" type="primary">glgP</name>
    <name evidence="10" type="ORF">JI746_03970</name>
</gene>
<evidence type="ECO:0000256" key="6">
    <source>
        <dbReference type="ARBA" id="ARBA00022679"/>
    </source>
</evidence>
<evidence type="ECO:0000256" key="9">
    <source>
        <dbReference type="ARBA" id="ARBA00025174"/>
    </source>
</evidence>
<dbReference type="Pfam" id="PF00343">
    <property type="entry name" value="Phosphorylase"/>
    <property type="match status" value="2"/>
</dbReference>
<evidence type="ECO:0000256" key="7">
    <source>
        <dbReference type="ARBA" id="ARBA00022898"/>
    </source>
</evidence>
<keyword evidence="11" id="KW-1185">Reference proteome</keyword>
<evidence type="ECO:0000256" key="4">
    <source>
        <dbReference type="ARBA" id="ARBA00012591"/>
    </source>
</evidence>
<dbReference type="RefSeq" id="WP_201687495.1">
    <property type="nucleotide sequence ID" value="NZ_JAEQND010000002.1"/>
</dbReference>
<dbReference type="PANTHER" id="PTHR42655:SF1">
    <property type="entry name" value="GLYCOGEN PHOSPHORYLASE"/>
    <property type="match status" value="1"/>
</dbReference>
<dbReference type="InterPro" id="IPR035090">
    <property type="entry name" value="Pyridoxal_P_attach_site"/>
</dbReference>
<dbReference type="Gene3D" id="3.40.50.2000">
    <property type="entry name" value="Glycogen Phosphorylase B"/>
    <property type="match status" value="3"/>
</dbReference>
<evidence type="ECO:0000313" key="10">
    <source>
        <dbReference type="EMBL" id="MBL0424257.1"/>
    </source>
</evidence>
<accession>A0ABS1JJ55</accession>
<reference evidence="10 11" key="1">
    <citation type="journal article" date="2017" name="Int. J. Syst. Evol. Microbiol.">
        <title>Ramlibacter alkalitolerans sp. nov., alkali-tolerant bacterium isolated from soil of ginseng.</title>
        <authorList>
            <person name="Lee D.H."/>
            <person name="Cha C.J."/>
        </authorList>
    </citation>
    <scope>NUCLEOTIDE SEQUENCE [LARGE SCALE GENOMIC DNA]</scope>
    <source>
        <strain evidence="10 11">KACC 19305</strain>
    </source>
</reference>
<dbReference type="NCBIfam" id="TIGR02094">
    <property type="entry name" value="more_P_ylases"/>
    <property type="match status" value="1"/>
</dbReference>
<dbReference type="InterPro" id="IPR000811">
    <property type="entry name" value="Glyco_trans_35"/>
</dbReference>
<dbReference type="EMBL" id="JAEQND010000002">
    <property type="protein sequence ID" value="MBL0424257.1"/>
    <property type="molecule type" value="Genomic_DNA"/>
</dbReference>
<keyword evidence="8" id="KW-0119">Carbohydrate metabolism</keyword>
<evidence type="ECO:0000313" key="11">
    <source>
        <dbReference type="Proteomes" id="UP000622707"/>
    </source>
</evidence>
<sequence length="564" mass="63026">MSPTRTTLPVIAYFSMEIALEEGIPTYSGGLGVLAGDMMRSAADLGVPMVGVTLASRAGYFRQEIQDGAQVERPEHWDPALRCRRLPYKVVVRVGSRDVWLGAWQYDVPSARRAPMGVPVILLDTDLPENNEEDRTLTHWLYGGDTTYRLRQEIVLGVGGVRMLRTLGLKVQKYHLNEGHSALLTLELLRELGAAEASGPLLEEAIQEVRRHCVFTTHTPVEAGHDRYAYPLAEQWLGGLVDPRILRALGGPERLNMTRLALATCGWVNGVAGRHAETSRALFPGYEVHAITNGVHAQRWTSEAFQNLYDRYIPQWVHEPELLVRALRIPQEEIAAAHHQAKKALLDSVAEQEGGARLDPSRFTVGFARRMTDYKRPGLLFSDLERLRAIARRFPFQVLVAGKAHPHDQPGHRHIEQLHLWARELAGTIPVVFVPDYRLEIARRMVAGVDLWLNTPQPPLEASGTSGMKAALNGVPSLSVLDGWWIEGWEEGITGWAIGTDGGDQDAHRHAASLYDKLEQTVLPTFYDQGAAWSMIMKSAIARNGSYFNSHRMIRRYASEAYWG</sequence>
<dbReference type="InterPro" id="IPR052182">
    <property type="entry name" value="Glycogen/Maltodextrin_Phosph"/>
</dbReference>
<keyword evidence="6" id="KW-0808">Transferase</keyword>
<dbReference type="InterPro" id="IPR011834">
    <property type="entry name" value="Agluc_phsphrylas"/>
</dbReference>
<dbReference type="PANTHER" id="PTHR42655">
    <property type="entry name" value="GLYCOGEN PHOSPHORYLASE"/>
    <property type="match status" value="1"/>
</dbReference>
<evidence type="ECO:0000256" key="3">
    <source>
        <dbReference type="ARBA" id="ARBA00006047"/>
    </source>
</evidence>
<dbReference type="PROSITE" id="PS00102">
    <property type="entry name" value="PHOSPHORYLASE"/>
    <property type="match status" value="1"/>
</dbReference>
<keyword evidence="5" id="KW-0328">Glycosyltransferase</keyword>
<comment type="function">
    <text evidence="9">Phosphorylase is an important allosteric enzyme in carbohydrate metabolism. Enzymes from different sources differ in their regulatory mechanisms and in their natural substrates. However, all known phosphorylases share catalytic and structural properties.</text>
</comment>
<dbReference type="SUPFAM" id="SSF53756">
    <property type="entry name" value="UDP-Glycosyltransferase/glycogen phosphorylase"/>
    <property type="match status" value="1"/>
</dbReference>
<name>A0ABS1JJ55_9BURK</name>
<evidence type="ECO:0000256" key="2">
    <source>
        <dbReference type="ARBA" id="ARBA00001933"/>
    </source>
</evidence>
<comment type="cofactor">
    <cofactor evidence="2">
        <name>pyridoxal 5'-phosphate</name>
        <dbReference type="ChEBI" id="CHEBI:597326"/>
    </cofactor>
</comment>
<keyword evidence="7" id="KW-0663">Pyridoxal phosphate</keyword>
<proteinExistence type="inferred from homology"/>
<comment type="similarity">
    <text evidence="3">Belongs to the glycogen phosphorylase family.</text>
</comment>
<protein>
    <recommendedName>
        <fullName evidence="4">glycogen phosphorylase</fullName>
        <ecNumber evidence="4">2.4.1.1</ecNumber>
    </recommendedName>
</protein>
<comment type="caution">
    <text evidence="10">The sequence shown here is derived from an EMBL/GenBank/DDBJ whole genome shotgun (WGS) entry which is preliminary data.</text>
</comment>
<dbReference type="EC" id="2.4.1.1" evidence="4"/>